<feature type="transmembrane region" description="Helical" evidence="2">
    <location>
        <begin position="235"/>
        <end position="257"/>
    </location>
</feature>
<evidence type="ECO:0000313" key="4">
    <source>
        <dbReference type="Proteomes" id="UP000236379"/>
    </source>
</evidence>
<accession>A0A2K3UYX7</accession>
<protein>
    <submittedName>
        <fullName evidence="3">Uncharacterized protein</fullName>
    </submittedName>
</protein>
<dbReference type="Proteomes" id="UP000236379">
    <property type="component" value="Unassembled WGS sequence"/>
</dbReference>
<feature type="compositionally biased region" description="Low complexity" evidence="1">
    <location>
        <begin position="74"/>
        <end position="93"/>
    </location>
</feature>
<feature type="transmembrane region" description="Helical" evidence="2">
    <location>
        <begin position="272"/>
        <end position="292"/>
    </location>
</feature>
<keyword evidence="2" id="KW-0472">Membrane</keyword>
<evidence type="ECO:0000256" key="2">
    <source>
        <dbReference type="SAM" id="Phobius"/>
    </source>
</evidence>
<dbReference type="EMBL" id="PPPD01000001">
    <property type="protein sequence ID" value="PNY81732.1"/>
    <property type="molecule type" value="Genomic_DNA"/>
</dbReference>
<evidence type="ECO:0000256" key="1">
    <source>
        <dbReference type="SAM" id="MobiDB-lite"/>
    </source>
</evidence>
<organism evidence="3 4">
    <name type="scientific">Deinococcus koreensis</name>
    <dbReference type="NCBI Taxonomy" id="2054903"/>
    <lineage>
        <taxon>Bacteria</taxon>
        <taxon>Thermotogati</taxon>
        <taxon>Deinococcota</taxon>
        <taxon>Deinococci</taxon>
        <taxon>Deinococcales</taxon>
        <taxon>Deinococcaceae</taxon>
        <taxon>Deinococcus</taxon>
    </lineage>
</organism>
<gene>
    <name evidence="3" type="ORF">CVO96_10395</name>
</gene>
<sequence length="503" mass="52188">MTTRGTVRIGLGALLLSVGIAALAIFIAARYASLTAYGLSPGAEAVFVRVERAERMSGQLVTAWVTTVGDRTKTTAPASTTPAPAKATGAAETRSTDPLPADGAVLPASLWRGWSVRPPDSCAAVLNLDETVTGRSAIGPGTLLWLDAGPGRTLQGACHQGSGRSSTPALTTLNVKGGELGRVSVYSGNWPRLAVLLLTLAWLASLCHALIPAGRHRGLSRLIVGKDGRYSNAQFQMAAWFMVFIGAYVSTLVWRVVSGSLQLAVGIGSPEALLALTGIAAGTYAAAAAITANATGQGRLIKPPAAEPELQNLYSDDAGRFDFGDFQSLVVTLVAVVGYLIALSGWQENVFLTSQTTLPDVGNTILTIFGAGQATYLLKKALHTDAIRDLGLELRPAEVTLGQNAARPSALTLDVWHDPLAAVGAAAVTHQPVLASGLLTGAANITLGTPRTVSSMLTQYPVDLDTAGLPPGEYTFEVSAGTPTRTQTVLGRLRVNQAAVPQP</sequence>
<comment type="caution">
    <text evidence="3">The sequence shown here is derived from an EMBL/GenBank/DDBJ whole genome shotgun (WGS) entry which is preliminary data.</text>
</comment>
<dbReference type="AlphaFoldDB" id="A0A2K3UYX7"/>
<feature type="transmembrane region" description="Helical" evidence="2">
    <location>
        <begin position="193"/>
        <end position="214"/>
    </location>
</feature>
<reference evidence="3 4" key="1">
    <citation type="submission" date="2018-01" db="EMBL/GenBank/DDBJ databases">
        <title>Deinococcus koreensis sp. nov., a radiation-resistant bacterium isolated from river water.</title>
        <authorList>
            <person name="Choi A."/>
        </authorList>
    </citation>
    <scope>NUCLEOTIDE SEQUENCE [LARGE SCALE GENOMIC DNA]</scope>
    <source>
        <strain evidence="3 4">SJW1-2</strain>
    </source>
</reference>
<evidence type="ECO:0000313" key="3">
    <source>
        <dbReference type="EMBL" id="PNY81732.1"/>
    </source>
</evidence>
<keyword evidence="2" id="KW-0812">Transmembrane</keyword>
<dbReference type="OrthoDB" id="8566302at2"/>
<feature type="transmembrane region" description="Helical" evidence="2">
    <location>
        <begin position="329"/>
        <end position="346"/>
    </location>
</feature>
<name>A0A2K3UYX7_9DEIO</name>
<keyword evidence="4" id="KW-1185">Reference proteome</keyword>
<feature type="transmembrane region" description="Helical" evidence="2">
    <location>
        <begin position="12"/>
        <end position="32"/>
    </location>
</feature>
<proteinExistence type="predicted"/>
<dbReference type="RefSeq" id="WP_103312173.1">
    <property type="nucleotide sequence ID" value="NZ_PPPD01000001.1"/>
</dbReference>
<keyword evidence="2" id="KW-1133">Transmembrane helix</keyword>
<feature type="region of interest" description="Disordered" evidence="1">
    <location>
        <begin position="72"/>
        <end position="98"/>
    </location>
</feature>